<keyword evidence="6 9" id="KW-0862">Zinc</keyword>
<dbReference type="PROSITE" id="PS51188">
    <property type="entry name" value="ZF_CR"/>
    <property type="match status" value="1"/>
</dbReference>
<dbReference type="Proteomes" id="UP000486602">
    <property type="component" value="Unassembled WGS sequence"/>
</dbReference>
<evidence type="ECO:0000256" key="9">
    <source>
        <dbReference type="HAMAP-Rule" id="MF_01152"/>
    </source>
</evidence>
<dbReference type="Gene3D" id="2.60.260.20">
    <property type="entry name" value="Urease metallochaperone UreE, N-terminal domain"/>
    <property type="match status" value="2"/>
</dbReference>
<dbReference type="EMBL" id="JAAGVY010000019">
    <property type="protein sequence ID" value="NEN24032.1"/>
    <property type="molecule type" value="Genomic_DNA"/>
</dbReference>
<evidence type="ECO:0000256" key="7">
    <source>
        <dbReference type="ARBA" id="ARBA00023016"/>
    </source>
</evidence>
<dbReference type="InterPro" id="IPR012724">
    <property type="entry name" value="DnaJ"/>
</dbReference>
<dbReference type="NCBIfam" id="NF008035">
    <property type="entry name" value="PRK10767.1"/>
    <property type="match status" value="1"/>
</dbReference>
<evidence type="ECO:0000256" key="2">
    <source>
        <dbReference type="ARBA" id="ARBA00022705"/>
    </source>
</evidence>
<keyword evidence="2 9" id="KW-0235">DNA replication</keyword>
<dbReference type="SUPFAM" id="SSF57938">
    <property type="entry name" value="DnaJ/Hsp40 cysteine-rich domain"/>
    <property type="match status" value="1"/>
</dbReference>
<dbReference type="InterPro" id="IPR036410">
    <property type="entry name" value="HSP_DnaJ_Cys-rich_dom_sf"/>
</dbReference>
<feature type="domain" description="J" evidence="11">
    <location>
        <begin position="5"/>
        <end position="70"/>
    </location>
</feature>
<reference evidence="13 14" key="1">
    <citation type="submission" date="2020-02" db="EMBL/GenBank/DDBJ databases">
        <title>Out from the shadows clarifying the taxonomy of the family Cryomorphaceae and related taxa by utilizing the GTDB taxonomic framework.</title>
        <authorList>
            <person name="Bowman J.P."/>
        </authorList>
    </citation>
    <scope>NUCLEOTIDE SEQUENCE [LARGE SCALE GENOMIC DNA]</scope>
    <source>
        <strain evidence="13 14">QSSC 1-22</strain>
    </source>
</reference>
<evidence type="ECO:0000259" key="11">
    <source>
        <dbReference type="PROSITE" id="PS50076"/>
    </source>
</evidence>
<dbReference type="GO" id="GO:0006260">
    <property type="term" value="P:DNA replication"/>
    <property type="evidence" value="ECO:0007669"/>
    <property type="project" value="UniProtKB-KW"/>
</dbReference>
<keyword evidence="5 9" id="KW-0863">Zinc-finger</keyword>
<dbReference type="SUPFAM" id="SSF49493">
    <property type="entry name" value="HSP40/DnaJ peptide-binding domain"/>
    <property type="match status" value="2"/>
</dbReference>
<protein>
    <recommendedName>
        <fullName evidence="9">Chaperone protein DnaJ</fullName>
    </recommendedName>
</protein>
<dbReference type="Pfam" id="PF01556">
    <property type="entry name" value="DnaJ_C"/>
    <property type="match status" value="1"/>
</dbReference>
<comment type="similarity">
    <text evidence="9">Belongs to the DnaJ family.</text>
</comment>
<comment type="subcellular location">
    <subcellularLocation>
        <location evidence="9">Cytoplasm</location>
    </subcellularLocation>
</comment>
<evidence type="ECO:0000256" key="3">
    <source>
        <dbReference type="ARBA" id="ARBA00022723"/>
    </source>
</evidence>
<dbReference type="GO" id="GO:0008270">
    <property type="term" value="F:zinc ion binding"/>
    <property type="evidence" value="ECO:0007669"/>
    <property type="project" value="UniProtKB-UniRule"/>
</dbReference>
<keyword evidence="7 9" id="KW-0346">Stress response</keyword>
<feature type="binding site" evidence="9">
    <location>
        <position position="162"/>
    </location>
    <ligand>
        <name>Zn(2+)</name>
        <dbReference type="ChEBI" id="CHEBI:29105"/>
        <label>2</label>
    </ligand>
</feature>
<comment type="cofactor">
    <cofactor evidence="9">
        <name>Zn(2+)</name>
        <dbReference type="ChEBI" id="CHEBI:29105"/>
    </cofactor>
    <text evidence="9">Binds 2 Zn(2+) ions per monomer.</text>
</comment>
<feature type="zinc finger region" description="CR-type" evidence="10">
    <location>
        <begin position="125"/>
        <end position="211"/>
    </location>
</feature>
<keyword evidence="1 9" id="KW-0963">Cytoplasm</keyword>
<dbReference type="CDD" id="cd10747">
    <property type="entry name" value="DnaJ_C"/>
    <property type="match status" value="1"/>
</dbReference>
<comment type="domain">
    <text evidence="9">The J domain is necessary and sufficient to stimulate DnaK ATPase activity. Zinc center 1 plays an important role in the autonomous, DnaK-independent chaperone activity of DnaJ. Zinc center 2 is essential for interaction with DnaK and for DnaJ activity.</text>
</comment>
<dbReference type="InterPro" id="IPR008971">
    <property type="entry name" value="HSP40/DnaJ_pept-bd"/>
</dbReference>
<feature type="binding site" evidence="9">
    <location>
        <position position="188"/>
    </location>
    <ligand>
        <name>Zn(2+)</name>
        <dbReference type="ChEBI" id="CHEBI:29105"/>
        <label>2</label>
    </ligand>
</feature>
<dbReference type="InterPro" id="IPR002939">
    <property type="entry name" value="DnaJ_C"/>
</dbReference>
<dbReference type="Pfam" id="PF00226">
    <property type="entry name" value="DnaJ"/>
    <property type="match status" value="1"/>
</dbReference>
<evidence type="ECO:0000256" key="1">
    <source>
        <dbReference type="ARBA" id="ARBA00022490"/>
    </source>
</evidence>
<comment type="caution">
    <text evidence="13">The sequence shown here is derived from an EMBL/GenBank/DDBJ whole genome shotgun (WGS) entry which is preliminary data.</text>
</comment>
<dbReference type="FunFam" id="2.60.260.20:FF:000005">
    <property type="entry name" value="Chaperone protein dnaJ 1, mitochondrial"/>
    <property type="match status" value="1"/>
</dbReference>
<proteinExistence type="inferred from homology"/>
<dbReference type="GO" id="GO:0005524">
    <property type="term" value="F:ATP binding"/>
    <property type="evidence" value="ECO:0007669"/>
    <property type="project" value="InterPro"/>
</dbReference>
<comment type="caution">
    <text evidence="9">Lacks conserved residue(s) required for the propagation of feature annotation.</text>
</comment>
<evidence type="ECO:0000313" key="13">
    <source>
        <dbReference type="EMBL" id="NEN24032.1"/>
    </source>
</evidence>
<accession>A0A7K3WT33</accession>
<dbReference type="GO" id="GO:0005737">
    <property type="term" value="C:cytoplasm"/>
    <property type="evidence" value="ECO:0007669"/>
    <property type="project" value="UniProtKB-SubCell"/>
</dbReference>
<dbReference type="Pfam" id="PF00684">
    <property type="entry name" value="DnaJ_CXXCXGXG"/>
    <property type="match status" value="1"/>
</dbReference>
<feature type="domain" description="CR-type" evidence="12">
    <location>
        <begin position="125"/>
        <end position="211"/>
    </location>
</feature>
<dbReference type="GO" id="GO:0031072">
    <property type="term" value="F:heat shock protein binding"/>
    <property type="evidence" value="ECO:0007669"/>
    <property type="project" value="InterPro"/>
</dbReference>
<name>A0A7K3WT33_9FLAO</name>
<feature type="binding site" evidence="9">
    <location>
        <position position="185"/>
    </location>
    <ligand>
        <name>Zn(2+)</name>
        <dbReference type="ChEBI" id="CHEBI:29105"/>
        <label>2</label>
    </ligand>
</feature>
<dbReference type="AlphaFoldDB" id="A0A7K3WT33"/>
<dbReference type="SMART" id="SM00271">
    <property type="entry name" value="DnaJ"/>
    <property type="match status" value="1"/>
</dbReference>
<dbReference type="SUPFAM" id="SSF46565">
    <property type="entry name" value="Chaperone J-domain"/>
    <property type="match status" value="1"/>
</dbReference>
<evidence type="ECO:0000313" key="14">
    <source>
        <dbReference type="Proteomes" id="UP000486602"/>
    </source>
</evidence>
<evidence type="ECO:0000256" key="8">
    <source>
        <dbReference type="ARBA" id="ARBA00023186"/>
    </source>
</evidence>
<evidence type="ECO:0000256" key="10">
    <source>
        <dbReference type="PROSITE-ProRule" id="PRU00546"/>
    </source>
</evidence>
<comment type="subunit">
    <text evidence="9">Homodimer.</text>
</comment>
<keyword evidence="4 9" id="KW-0677">Repeat</keyword>
<dbReference type="Gene3D" id="1.10.287.110">
    <property type="entry name" value="DnaJ domain"/>
    <property type="match status" value="1"/>
</dbReference>
<dbReference type="InterPro" id="IPR001623">
    <property type="entry name" value="DnaJ_domain"/>
</dbReference>
<sequence length="372" mass="40622">MAKRDYYEILGVSRTVEQAELKKSYRKMALKFHPDKNPDNADAEHKFKEAAEAYEVLSSPEKRQRYDRFGHEGVRSGGGGFGGGMNMDDIFSQFGDIFGSAFGGGGFSGGFSGGQRRSRKGTNLRIKVKLELSEIVNGTTKKIKVHKMVAADGATFKTCSTCHGSGQITRIANTILGQMQTASTCPTCHGSGQMLDKKPAGSDENGLVRKEEVMNIDIPAGVEEGMQLNISGRGNAAPMGGVPGDLHVVIEEVEHPTIKRNGQNLHTDLYVSFVDAALGGSAEVDLVEGKAKITIQPGTQSGKMVRLRGKGLPHVQRHGKGDMLVNINIWTPKELSKDEKKALEKLRESDNFKPQVDHDEKNFFQKVKDLFE</sequence>
<evidence type="ECO:0000256" key="5">
    <source>
        <dbReference type="ARBA" id="ARBA00022771"/>
    </source>
</evidence>
<dbReference type="Gene3D" id="2.10.230.10">
    <property type="entry name" value="Heat shock protein DnaJ, cysteine-rich domain"/>
    <property type="match status" value="1"/>
</dbReference>
<dbReference type="FunFam" id="1.10.287.110:FF:000034">
    <property type="entry name" value="Chaperone protein DnaJ"/>
    <property type="match status" value="1"/>
</dbReference>
<evidence type="ECO:0000259" key="12">
    <source>
        <dbReference type="PROSITE" id="PS51188"/>
    </source>
</evidence>
<dbReference type="PROSITE" id="PS50076">
    <property type="entry name" value="DNAJ_2"/>
    <property type="match status" value="1"/>
</dbReference>
<dbReference type="GO" id="GO:0009408">
    <property type="term" value="P:response to heat"/>
    <property type="evidence" value="ECO:0007669"/>
    <property type="project" value="InterPro"/>
</dbReference>
<dbReference type="GO" id="GO:0051082">
    <property type="term" value="F:unfolded protein binding"/>
    <property type="evidence" value="ECO:0007669"/>
    <property type="project" value="UniProtKB-UniRule"/>
</dbReference>
<feature type="binding site" evidence="9">
    <location>
        <position position="159"/>
    </location>
    <ligand>
        <name>Zn(2+)</name>
        <dbReference type="ChEBI" id="CHEBI:29105"/>
        <label>2</label>
    </ligand>
</feature>
<comment type="function">
    <text evidence="9">Participates actively in the response to hyperosmotic and heat shock by preventing the aggregation of stress-denatured proteins and by disaggregating proteins, also in an autonomous, DnaK-independent fashion. Unfolded proteins bind initially to DnaJ; upon interaction with the DnaJ-bound protein, DnaK hydrolyzes its bound ATP, resulting in the formation of a stable complex. GrpE releases ADP from DnaK; ATP binding to DnaK triggers the release of the substrate protein, thus completing the reaction cycle. Several rounds of ATP-dependent interactions between DnaJ, DnaK and GrpE are required for fully efficient folding. Also involved, together with DnaK and GrpE, in the DNA replication of plasmids through activation of initiation proteins.</text>
</comment>
<dbReference type="InterPro" id="IPR036869">
    <property type="entry name" value="J_dom_sf"/>
</dbReference>
<dbReference type="PANTHER" id="PTHR43096:SF48">
    <property type="entry name" value="CHAPERONE PROTEIN DNAJ"/>
    <property type="match status" value="1"/>
</dbReference>
<dbReference type="InterPro" id="IPR001305">
    <property type="entry name" value="HSP_DnaJ_Cys-rich_dom"/>
</dbReference>
<dbReference type="CDD" id="cd06257">
    <property type="entry name" value="DnaJ"/>
    <property type="match status" value="1"/>
</dbReference>
<organism evidence="13 14">
    <name type="scientific">Cryomorpha ignava</name>
    <dbReference type="NCBI Taxonomy" id="101383"/>
    <lineage>
        <taxon>Bacteria</taxon>
        <taxon>Pseudomonadati</taxon>
        <taxon>Bacteroidota</taxon>
        <taxon>Flavobacteriia</taxon>
        <taxon>Flavobacteriales</taxon>
        <taxon>Cryomorphaceae</taxon>
        <taxon>Cryomorpha</taxon>
    </lineage>
</organism>
<keyword evidence="14" id="KW-1185">Reference proteome</keyword>
<evidence type="ECO:0000256" key="6">
    <source>
        <dbReference type="ARBA" id="ARBA00022833"/>
    </source>
</evidence>
<dbReference type="PRINTS" id="PR00625">
    <property type="entry name" value="JDOMAIN"/>
</dbReference>
<evidence type="ECO:0000256" key="4">
    <source>
        <dbReference type="ARBA" id="ARBA00022737"/>
    </source>
</evidence>
<keyword evidence="3 9" id="KW-0479">Metal-binding</keyword>
<dbReference type="PANTHER" id="PTHR43096">
    <property type="entry name" value="DNAJ HOMOLOG 1, MITOCHONDRIAL-RELATED"/>
    <property type="match status" value="1"/>
</dbReference>
<dbReference type="RefSeq" id="WP_163285428.1">
    <property type="nucleotide sequence ID" value="NZ_JAAGVY010000019.1"/>
</dbReference>
<dbReference type="HAMAP" id="MF_01152">
    <property type="entry name" value="DnaJ"/>
    <property type="match status" value="1"/>
</dbReference>
<gene>
    <name evidence="9 13" type="primary">dnaJ</name>
    <name evidence="13" type="ORF">G3O08_11030</name>
</gene>
<dbReference type="CDD" id="cd10719">
    <property type="entry name" value="DnaJ_zf"/>
    <property type="match status" value="1"/>
</dbReference>
<keyword evidence="8 9" id="KW-0143">Chaperone</keyword>
<dbReference type="GO" id="GO:0042026">
    <property type="term" value="P:protein refolding"/>
    <property type="evidence" value="ECO:0007669"/>
    <property type="project" value="TreeGrafter"/>
</dbReference>